<dbReference type="Gene3D" id="3.30.750.24">
    <property type="entry name" value="STAS domain"/>
    <property type="match status" value="1"/>
</dbReference>
<dbReference type="SUPFAM" id="SSF52091">
    <property type="entry name" value="SpoIIaa-like"/>
    <property type="match status" value="1"/>
</dbReference>
<dbReference type="PROSITE" id="PS50801">
    <property type="entry name" value="STAS"/>
    <property type="match status" value="1"/>
</dbReference>
<reference evidence="4 5" key="1">
    <citation type="submission" date="2017-08" db="EMBL/GenBank/DDBJ databases">
        <title>Aliifodinibius alkalisoli sp. nov., isolated from saline alkaline soil.</title>
        <authorList>
            <person name="Liu D."/>
            <person name="Zhang G."/>
        </authorList>
    </citation>
    <scope>NUCLEOTIDE SEQUENCE [LARGE SCALE GENOMIC DNA]</scope>
    <source>
        <strain evidence="4 5">WN023</strain>
    </source>
</reference>
<dbReference type="GO" id="GO:0043856">
    <property type="term" value="F:anti-sigma factor antagonist activity"/>
    <property type="evidence" value="ECO:0007669"/>
    <property type="project" value="InterPro"/>
</dbReference>
<dbReference type="PANTHER" id="PTHR33495">
    <property type="entry name" value="ANTI-SIGMA FACTOR ANTAGONIST TM_1081-RELATED-RELATED"/>
    <property type="match status" value="1"/>
</dbReference>
<evidence type="ECO:0000256" key="1">
    <source>
        <dbReference type="ARBA" id="ARBA00009013"/>
    </source>
</evidence>
<dbReference type="InterPro" id="IPR003658">
    <property type="entry name" value="Anti-sigma_ant"/>
</dbReference>
<dbReference type="EMBL" id="NSKE01000001">
    <property type="protein sequence ID" value="PAU95797.1"/>
    <property type="molecule type" value="Genomic_DNA"/>
</dbReference>
<comment type="caution">
    <text evidence="4">The sequence shown here is derived from an EMBL/GenBank/DDBJ whole genome shotgun (WGS) entry which is preliminary data.</text>
</comment>
<name>A0A2A2GFU0_9BACT</name>
<keyword evidence="5" id="KW-1185">Reference proteome</keyword>
<dbReference type="InterPro" id="IPR002645">
    <property type="entry name" value="STAS_dom"/>
</dbReference>
<evidence type="ECO:0000259" key="3">
    <source>
        <dbReference type="PROSITE" id="PS50801"/>
    </source>
</evidence>
<evidence type="ECO:0000313" key="4">
    <source>
        <dbReference type="EMBL" id="PAU95797.1"/>
    </source>
</evidence>
<organism evidence="4 5">
    <name type="scientific">Fodinibius salipaludis</name>
    <dbReference type="NCBI Taxonomy" id="2032627"/>
    <lineage>
        <taxon>Bacteria</taxon>
        <taxon>Pseudomonadati</taxon>
        <taxon>Balneolota</taxon>
        <taxon>Balneolia</taxon>
        <taxon>Balneolales</taxon>
        <taxon>Balneolaceae</taxon>
        <taxon>Fodinibius</taxon>
    </lineage>
</organism>
<dbReference type="AlphaFoldDB" id="A0A2A2GFU0"/>
<dbReference type="CDD" id="cd07043">
    <property type="entry name" value="STAS_anti-anti-sigma_factors"/>
    <property type="match status" value="1"/>
</dbReference>
<feature type="domain" description="STAS" evidence="3">
    <location>
        <begin position="25"/>
        <end position="111"/>
    </location>
</feature>
<dbReference type="RefSeq" id="WP_095605041.1">
    <property type="nucleotide sequence ID" value="NZ_NSKE01000001.1"/>
</dbReference>
<accession>A0A2A2GFU0</accession>
<sequence>MNYSINERYNCIVIEFSGNLMGGPDANKFNEDLHDLIDEGKKEVIADVSDVKFMNSSGLGILIGGLTTMRNAGGDLRIAGADKRIESLLMVTKLITVFKSYRTVEEAVESYEEEPVGEEE</sequence>
<protein>
    <recommendedName>
        <fullName evidence="2">Anti-sigma factor antagonist</fullName>
    </recommendedName>
</protein>
<dbReference type="OrthoDB" id="9796110at2"/>
<dbReference type="PANTHER" id="PTHR33495:SF2">
    <property type="entry name" value="ANTI-SIGMA FACTOR ANTAGONIST TM_1081-RELATED"/>
    <property type="match status" value="1"/>
</dbReference>
<dbReference type="InterPro" id="IPR036513">
    <property type="entry name" value="STAS_dom_sf"/>
</dbReference>
<evidence type="ECO:0000256" key="2">
    <source>
        <dbReference type="RuleBase" id="RU003749"/>
    </source>
</evidence>
<evidence type="ECO:0000313" key="5">
    <source>
        <dbReference type="Proteomes" id="UP000218831"/>
    </source>
</evidence>
<comment type="similarity">
    <text evidence="1 2">Belongs to the anti-sigma-factor antagonist family.</text>
</comment>
<proteinExistence type="inferred from homology"/>
<dbReference type="NCBIfam" id="TIGR00377">
    <property type="entry name" value="ant_ant_sig"/>
    <property type="match status" value="1"/>
</dbReference>
<dbReference type="Proteomes" id="UP000218831">
    <property type="component" value="Unassembled WGS sequence"/>
</dbReference>
<gene>
    <name evidence="4" type="ORF">CK503_01685</name>
</gene>
<dbReference type="Pfam" id="PF01740">
    <property type="entry name" value="STAS"/>
    <property type="match status" value="1"/>
</dbReference>